<name>A0ABQ9KLH4_HEVBR</name>
<proteinExistence type="predicted"/>
<dbReference type="InterPro" id="IPR046960">
    <property type="entry name" value="PPR_At4g14850-like_plant"/>
</dbReference>
<accession>A0ABQ9KLH4</accession>
<dbReference type="InterPro" id="IPR011990">
    <property type="entry name" value="TPR-like_helical_dom_sf"/>
</dbReference>
<evidence type="ECO:0000313" key="3">
    <source>
        <dbReference type="EMBL" id="KAJ9140917.1"/>
    </source>
</evidence>
<protein>
    <recommendedName>
        <fullName evidence="5">Pentatricopeptide repeat-containing protein</fullName>
    </recommendedName>
</protein>
<reference evidence="3" key="1">
    <citation type="journal article" date="2023" name="Plant Biotechnol. J.">
        <title>Chromosome-level wild Hevea brasiliensis genome provides new tools for genomic-assisted breeding and valuable loci to elevate rubber yield.</title>
        <authorList>
            <person name="Cheng H."/>
            <person name="Song X."/>
            <person name="Hu Y."/>
            <person name="Wu T."/>
            <person name="Yang Q."/>
            <person name="An Z."/>
            <person name="Feng S."/>
            <person name="Deng Z."/>
            <person name="Wu W."/>
            <person name="Zeng X."/>
            <person name="Tu M."/>
            <person name="Wang X."/>
            <person name="Huang H."/>
        </authorList>
    </citation>
    <scope>NUCLEOTIDE SEQUENCE</scope>
    <source>
        <strain evidence="3">MT/VB/25A 57/8</strain>
    </source>
</reference>
<dbReference type="SUPFAM" id="SSF48452">
    <property type="entry name" value="TPR-like"/>
    <property type="match status" value="1"/>
</dbReference>
<dbReference type="Pfam" id="PF01535">
    <property type="entry name" value="PPR"/>
    <property type="match status" value="5"/>
</dbReference>
<dbReference type="Proteomes" id="UP001174677">
    <property type="component" value="Chromosome 17"/>
</dbReference>
<feature type="repeat" description="PPR" evidence="2">
    <location>
        <begin position="380"/>
        <end position="414"/>
    </location>
</feature>
<dbReference type="PANTHER" id="PTHR47926">
    <property type="entry name" value="PENTATRICOPEPTIDE REPEAT-CONTAINING PROTEIN"/>
    <property type="match status" value="1"/>
</dbReference>
<dbReference type="InterPro" id="IPR002885">
    <property type="entry name" value="PPR_rpt"/>
</dbReference>
<feature type="repeat" description="PPR" evidence="2">
    <location>
        <begin position="450"/>
        <end position="484"/>
    </location>
</feature>
<keyword evidence="4" id="KW-1185">Reference proteome</keyword>
<evidence type="ECO:0008006" key="5">
    <source>
        <dbReference type="Google" id="ProtNLM"/>
    </source>
</evidence>
<dbReference type="Pfam" id="PF13041">
    <property type="entry name" value="PPR_2"/>
    <property type="match status" value="2"/>
</dbReference>
<comment type="caution">
    <text evidence="3">The sequence shown here is derived from an EMBL/GenBank/DDBJ whole genome shotgun (WGS) entry which is preliminary data.</text>
</comment>
<evidence type="ECO:0000256" key="1">
    <source>
        <dbReference type="ARBA" id="ARBA00022737"/>
    </source>
</evidence>
<sequence length="571" mass="63769">MDLRGLLIGPQIYGELLQGCVYERDLYTGQQIHARIIKNGYLIASNEYIETKLLVFYAKCDRLEIANSLFGRLRVKNVFSWAAITGLHCRMGFHQDALMRFCEMIDSGLSADNFMVPNLLKACGALQWIRFGRGVHGYAVKMGLDGCVFVSSSLVDMYGKCGFLGDARQVFENMPQKNVVTWNSMIVGYVQNGFYQEAIEEFYNMRLEDIEQSRVTLSGFLSASVNLGAIEEGKQGHAIAILGGFELDNILGSSILNFYSKVGLIEDAELVFSRMVEKDVVSWNLLISCYVHREQIEKALDVCRLMRLENMKFDSVTLASILSACASTKNIKLGREGHCYSIRNNLESDAVVVSGITNMYAKCGRIDDARVVFNTTINKDLTLWNTLLTAYAELGLVGETLRLFYQMQLESVPPNVTSWNALICGFLRNGEINKARDMFSEMQAVGVHPNLATLTSFISGLVDNGFCNEAVLMFQKTQEYGIRPNVVSIINTISACTDVALLLYGRAIHGYIIRHELWSQVPIANALVDMYVKCGKINESKRVFGMILSKASPIYNANDSFLSLTHCLVQA</sequence>
<feature type="repeat" description="PPR" evidence="2">
    <location>
        <begin position="415"/>
        <end position="449"/>
    </location>
</feature>
<organism evidence="3 4">
    <name type="scientific">Hevea brasiliensis</name>
    <name type="common">Para rubber tree</name>
    <name type="synonym">Siphonia brasiliensis</name>
    <dbReference type="NCBI Taxonomy" id="3981"/>
    <lineage>
        <taxon>Eukaryota</taxon>
        <taxon>Viridiplantae</taxon>
        <taxon>Streptophyta</taxon>
        <taxon>Embryophyta</taxon>
        <taxon>Tracheophyta</taxon>
        <taxon>Spermatophyta</taxon>
        <taxon>Magnoliopsida</taxon>
        <taxon>eudicotyledons</taxon>
        <taxon>Gunneridae</taxon>
        <taxon>Pentapetalae</taxon>
        <taxon>rosids</taxon>
        <taxon>fabids</taxon>
        <taxon>Malpighiales</taxon>
        <taxon>Euphorbiaceae</taxon>
        <taxon>Crotonoideae</taxon>
        <taxon>Micrandreae</taxon>
        <taxon>Hevea</taxon>
    </lineage>
</organism>
<evidence type="ECO:0000313" key="4">
    <source>
        <dbReference type="Proteomes" id="UP001174677"/>
    </source>
</evidence>
<feature type="repeat" description="PPR" evidence="2">
    <location>
        <begin position="279"/>
        <end position="313"/>
    </location>
</feature>
<keyword evidence="1" id="KW-0677">Repeat</keyword>
<dbReference type="PROSITE" id="PS51375">
    <property type="entry name" value="PPR"/>
    <property type="match status" value="6"/>
</dbReference>
<dbReference type="EMBL" id="JARPOI010000017">
    <property type="protein sequence ID" value="KAJ9140917.1"/>
    <property type="molecule type" value="Genomic_DNA"/>
</dbReference>
<dbReference type="NCBIfam" id="TIGR00756">
    <property type="entry name" value="PPR"/>
    <property type="match status" value="5"/>
</dbReference>
<gene>
    <name evidence="3" type="ORF">P3X46_031508</name>
</gene>
<dbReference type="PANTHER" id="PTHR47926:SF386">
    <property type="entry name" value="PENTATRICOPEPTIDE REPEAT-CONTAINING PROTEIN"/>
    <property type="match status" value="1"/>
</dbReference>
<feature type="repeat" description="PPR" evidence="2">
    <location>
        <begin position="77"/>
        <end position="111"/>
    </location>
</feature>
<evidence type="ECO:0000256" key="2">
    <source>
        <dbReference type="PROSITE-ProRule" id="PRU00708"/>
    </source>
</evidence>
<feature type="repeat" description="PPR" evidence="2">
    <location>
        <begin position="178"/>
        <end position="212"/>
    </location>
</feature>
<dbReference type="Gene3D" id="1.25.40.10">
    <property type="entry name" value="Tetratricopeptide repeat domain"/>
    <property type="match status" value="5"/>
</dbReference>